<dbReference type="PANTHER" id="PTHR35936:SF25">
    <property type="entry name" value="ABC TRANSPORTER SUBSTRATE-BINDING PROTEIN"/>
    <property type="match status" value="1"/>
</dbReference>
<dbReference type="Gene3D" id="3.40.190.10">
    <property type="entry name" value="Periplasmic binding protein-like II"/>
    <property type="match status" value="2"/>
</dbReference>
<evidence type="ECO:0000259" key="4">
    <source>
        <dbReference type="SMART" id="SM00062"/>
    </source>
</evidence>
<evidence type="ECO:0000256" key="1">
    <source>
        <dbReference type="ARBA" id="ARBA00010333"/>
    </source>
</evidence>
<dbReference type="Pfam" id="PF00497">
    <property type="entry name" value="SBP_bac_3"/>
    <property type="match status" value="1"/>
</dbReference>
<dbReference type="SUPFAM" id="SSF53850">
    <property type="entry name" value="Periplasmic binding protein-like II"/>
    <property type="match status" value="1"/>
</dbReference>
<feature type="domain" description="Solute-binding protein family 3/N-terminal" evidence="4">
    <location>
        <begin position="58"/>
        <end position="280"/>
    </location>
</feature>
<dbReference type="AlphaFoldDB" id="A0A545T112"/>
<evidence type="ECO:0000313" key="5">
    <source>
        <dbReference type="EMBL" id="TQV70879.1"/>
    </source>
</evidence>
<organism evidence="5 6">
    <name type="scientific">Aliikangiella marina</name>
    <dbReference type="NCBI Taxonomy" id="1712262"/>
    <lineage>
        <taxon>Bacteria</taxon>
        <taxon>Pseudomonadati</taxon>
        <taxon>Pseudomonadota</taxon>
        <taxon>Gammaproteobacteria</taxon>
        <taxon>Oceanospirillales</taxon>
        <taxon>Pleioneaceae</taxon>
        <taxon>Aliikangiella</taxon>
    </lineage>
</organism>
<reference evidence="5 6" key="1">
    <citation type="submission" date="2019-06" db="EMBL/GenBank/DDBJ databases">
        <title>Draft genome of Aliikangiella marina GYP-15.</title>
        <authorList>
            <person name="Wang G."/>
        </authorList>
    </citation>
    <scope>NUCLEOTIDE SEQUENCE [LARGE SCALE GENOMIC DNA]</scope>
    <source>
        <strain evidence="5 6">GYP-15</strain>
    </source>
</reference>
<evidence type="ECO:0000256" key="2">
    <source>
        <dbReference type="ARBA" id="ARBA00022729"/>
    </source>
</evidence>
<keyword evidence="6" id="KW-1185">Reference proteome</keyword>
<evidence type="ECO:0000256" key="3">
    <source>
        <dbReference type="SAM" id="SignalP"/>
    </source>
</evidence>
<accession>A0A545T112</accession>
<dbReference type="PANTHER" id="PTHR35936">
    <property type="entry name" value="MEMBRANE-BOUND LYTIC MUREIN TRANSGLYCOSYLASE F"/>
    <property type="match status" value="1"/>
</dbReference>
<sequence>MKKLSVVKLFGVLLFVMQAYNVFAREAPAPTIKLASEKALFPQSTPIKTISNKTANLEVIACIDHYPPMQIVAKDGQVSGRNIDLLTVIANRVGFSITYKVGIPFPRCLNCMRSGDCDLMIGLLDVDDRRDYMDLFLYSGNSDKAFYINKNAPHKIARYEDLNGLSVGVNRGYRYFEKFDKEQSLFKKVNVDSREQLFKMLMSKRVDTIICSVDICESLFAKYPQWQAHLVRASYTFSQENPTFLGISKKSKAMIDKDKFQSVVDELYSSGESDRILDSKP</sequence>
<dbReference type="Proteomes" id="UP000317839">
    <property type="component" value="Unassembled WGS sequence"/>
</dbReference>
<dbReference type="SMART" id="SM00062">
    <property type="entry name" value="PBPb"/>
    <property type="match status" value="1"/>
</dbReference>
<dbReference type="InterPro" id="IPR001638">
    <property type="entry name" value="Solute-binding_3/MltF_N"/>
</dbReference>
<keyword evidence="2 3" id="KW-0732">Signal</keyword>
<proteinExistence type="inferred from homology"/>
<comment type="caution">
    <text evidence="5">The sequence shown here is derived from an EMBL/GenBank/DDBJ whole genome shotgun (WGS) entry which is preliminary data.</text>
</comment>
<dbReference type="EMBL" id="VIKR01000007">
    <property type="protein sequence ID" value="TQV70879.1"/>
    <property type="molecule type" value="Genomic_DNA"/>
</dbReference>
<dbReference type="OrthoDB" id="370676at2"/>
<gene>
    <name evidence="5" type="ORF">FLL45_21360</name>
</gene>
<comment type="similarity">
    <text evidence="1">Belongs to the bacterial solute-binding protein 3 family.</text>
</comment>
<dbReference type="RefSeq" id="WP_142944097.1">
    <property type="nucleotide sequence ID" value="NZ_VIKR01000007.1"/>
</dbReference>
<feature type="chain" id="PRO_5022207556" evidence="3">
    <location>
        <begin position="25"/>
        <end position="281"/>
    </location>
</feature>
<name>A0A545T112_9GAMM</name>
<feature type="signal peptide" evidence="3">
    <location>
        <begin position="1"/>
        <end position="24"/>
    </location>
</feature>
<protein>
    <submittedName>
        <fullName evidence="5">Amino acid ABC transporter substrate-binding protein</fullName>
    </submittedName>
</protein>
<evidence type="ECO:0000313" key="6">
    <source>
        <dbReference type="Proteomes" id="UP000317839"/>
    </source>
</evidence>